<dbReference type="Gene3D" id="1.20.5.340">
    <property type="match status" value="1"/>
</dbReference>
<protein>
    <submittedName>
        <fullName evidence="2">Uncharacterized protein</fullName>
    </submittedName>
</protein>
<name>A0A2Z7BP55_9LAMI</name>
<gene>
    <name evidence="2" type="ORF">F511_28071</name>
</gene>
<organism evidence="2 3">
    <name type="scientific">Dorcoceras hygrometricum</name>
    <dbReference type="NCBI Taxonomy" id="472368"/>
    <lineage>
        <taxon>Eukaryota</taxon>
        <taxon>Viridiplantae</taxon>
        <taxon>Streptophyta</taxon>
        <taxon>Embryophyta</taxon>
        <taxon>Tracheophyta</taxon>
        <taxon>Spermatophyta</taxon>
        <taxon>Magnoliopsida</taxon>
        <taxon>eudicotyledons</taxon>
        <taxon>Gunneridae</taxon>
        <taxon>Pentapetalae</taxon>
        <taxon>asterids</taxon>
        <taxon>lamiids</taxon>
        <taxon>Lamiales</taxon>
        <taxon>Gesneriaceae</taxon>
        <taxon>Didymocarpoideae</taxon>
        <taxon>Trichosporeae</taxon>
        <taxon>Loxocarpinae</taxon>
        <taxon>Dorcoceras</taxon>
    </lineage>
</organism>
<accession>A0A2Z7BP55</accession>
<feature type="region of interest" description="Disordered" evidence="1">
    <location>
        <begin position="141"/>
        <end position="175"/>
    </location>
</feature>
<evidence type="ECO:0000313" key="3">
    <source>
        <dbReference type="Proteomes" id="UP000250235"/>
    </source>
</evidence>
<dbReference type="EMBL" id="KV005652">
    <property type="protein sequence ID" value="KZV33898.1"/>
    <property type="molecule type" value="Genomic_DNA"/>
</dbReference>
<dbReference type="AlphaFoldDB" id="A0A2Z7BP55"/>
<feature type="region of interest" description="Disordered" evidence="1">
    <location>
        <begin position="1"/>
        <end position="23"/>
    </location>
</feature>
<reference evidence="2 3" key="1">
    <citation type="journal article" date="2015" name="Proc. Natl. Acad. Sci. U.S.A.">
        <title>The resurrection genome of Boea hygrometrica: A blueprint for survival of dehydration.</title>
        <authorList>
            <person name="Xiao L."/>
            <person name="Yang G."/>
            <person name="Zhang L."/>
            <person name="Yang X."/>
            <person name="Zhao S."/>
            <person name="Ji Z."/>
            <person name="Zhou Q."/>
            <person name="Hu M."/>
            <person name="Wang Y."/>
            <person name="Chen M."/>
            <person name="Xu Y."/>
            <person name="Jin H."/>
            <person name="Xiao X."/>
            <person name="Hu G."/>
            <person name="Bao F."/>
            <person name="Hu Y."/>
            <person name="Wan P."/>
            <person name="Li L."/>
            <person name="Deng X."/>
            <person name="Kuang T."/>
            <person name="Xiang C."/>
            <person name="Zhu J.K."/>
            <person name="Oliver M.J."/>
            <person name="He Y."/>
        </authorList>
    </citation>
    <scope>NUCLEOTIDE SEQUENCE [LARGE SCALE GENOMIC DNA]</scope>
    <source>
        <strain evidence="3">cv. XS01</strain>
    </source>
</reference>
<feature type="region of interest" description="Disordered" evidence="1">
    <location>
        <begin position="86"/>
        <end position="123"/>
    </location>
</feature>
<evidence type="ECO:0000313" key="2">
    <source>
        <dbReference type="EMBL" id="KZV33898.1"/>
    </source>
</evidence>
<feature type="compositionally biased region" description="Polar residues" evidence="1">
    <location>
        <begin position="95"/>
        <end position="111"/>
    </location>
</feature>
<evidence type="ECO:0000256" key="1">
    <source>
        <dbReference type="SAM" id="MobiDB-lite"/>
    </source>
</evidence>
<keyword evidence="3" id="KW-1185">Reference proteome</keyword>
<sequence>MSLKSSSIESRSDEFEDIDSLKTELSKLTAENDDLRYETSELKAEIEVLNQVVAAIRGEQLDFQSKIAADILSLSTQFGDIVDYIRGGDAKKGEGSSSRPPHSLPGSSSRPIQPPPADQIRDSGHVANLEELEEAAERIREVDRREADRWERERDRQRREMRLSRSGAFKMRRGF</sequence>
<proteinExistence type="predicted"/>
<dbReference type="Proteomes" id="UP000250235">
    <property type="component" value="Unassembled WGS sequence"/>
</dbReference>
<feature type="compositionally biased region" description="Basic and acidic residues" evidence="1">
    <location>
        <begin position="141"/>
        <end position="163"/>
    </location>
</feature>